<accession>A0A7D9EUX1</accession>
<feature type="compositionally biased region" description="Basic and acidic residues" evidence="1">
    <location>
        <begin position="582"/>
        <end position="594"/>
    </location>
</feature>
<sequence>MDISEEMSDESPCLIVPDSQASENGGESSDVLKGLTMLQPTSNVLSKSLDKMGGSDSSDSILPNSSSSEAHSHDTSSLTSSKDDSSVEKQEATKEHALYVIRSKQADNITRQNMFRTSTPMIQSDLPPVQGVDHLTPVHVEDTSATPTSQMEESKAKETSSSDDFVSPSSDSVVPKSSAEEADKSEIAQDQTNMTSQASKDVALSNQERSQQDTHHERQEKTSTDTFQCLQLSGESKTKGSSVGDILPSPELLRPGSPINQIGEVVKEKTNAEEHKNCEQQESTEMTDINNDQRGSTLPLWQQNMTRPDRVSPVIATLTRTSSDVSTISSPEVSTQESSLRQWQSSGNDSDCDMFQTDHHESLPSNSLPKTGTQQGSSVPQHSHFKGLSLPELSEDIFQHKPKGITAEKPIQEKDSCHGDDRSTMGNILEPPTDKLEPSPADDVILSSQDDVFCLHLTQSQASTTASQARSQPDRLTSLLDIETRGTTDKEGNTVNNITPHSKEGKIVNTVTLPCATSSNTILVQTPAGHPSTTGHHRDITGNQTNTGNGQATRESPEPTRESISEPSDLAGLTRENISHPSDLEARADSKMNESTESIESGVVGFHFSPPAMLLKPVPRTSPPCLDTNSETIQ</sequence>
<keyword evidence="3" id="KW-1185">Reference proteome</keyword>
<name>A0A7D9EUX1_PARCT</name>
<feature type="compositionally biased region" description="Polar residues" evidence="1">
    <location>
        <begin position="541"/>
        <end position="554"/>
    </location>
</feature>
<feature type="compositionally biased region" description="Polar residues" evidence="1">
    <location>
        <begin position="224"/>
        <end position="241"/>
    </location>
</feature>
<feature type="region of interest" description="Disordered" evidence="1">
    <location>
        <begin position="526"/>
        <end position="634"/>
    </location>
</feature>
<comment type="caution">
    <text evidence="2">The sequence shown here is derived from an EMBL/GenBank/DDBJ whole genome shotgun (WGS) entry which is preliminary data.</text>
</comment>
<feature type="compositionally biased region" description="Basic and acidic residues" evidence="1">
    <location>
        <begin position="265"/>
        <end position="279"/>
    </location>
</feature>
<feature type="compositionally biased region" description="Basic and acidic residues" evidence="1">
    <location>
        <begin position="178"/>
        <end position="187"/>
    </location>
</feature>
<proteinExistence type="predicted"/>
<feature type="compositionally biased region" description="Basic and acidic residues" evidence="1">
    <location>
        <begin position="555"/>
        <end position="564"/>
    </location>
</feature>
<evidence type="ECO:0000256" key="1">
    <source>
        <dbReference type="SAM" id="MobiDB-lite"/>
    </source>
</evidence>
<gene>
    <name evidence="2" type="ORF">PACLA_8A016882</name>
</gene>
<feature type="compositionally biased region" description="Low complexity" evidence="1">
    <location>
        <begin position="55"/>
        <end position="80"/>
    </location>
</feature>
<reference evidence="2" key="1">
    <citation type="submission" date="2020-04" db="EMBL/GenBank/DDBJ databases">
        <authorList>
            <person name="Alioto T."/>
            <person name="Alioto T."/>
            <person name="Gomez Garrido J."/>
        </authorList>
    </citation>
    <scope>NUCLEOTIDE SEQUENCE</scope>
    <source>
        <strain evidence="2">A484AB</strain>
    </source>
</reference>
<evidence type="ECO:0000313" key="2">
    <source>
        <dbReference type="EMBL" id="CAB4017539.1"/>
    </source>
</evidence>
<evidence type="ECO:0000313" key="3">
    <source>
        <dbReference type="Proteomes" id="UP001152795"/>
    </source>
</evidence>
<feature type="compositionally biased region" description="Polar residues" evidence="1">
    <location>
        <begin position="188"/>
        <end position="209"/>
    </location>
</feature>
<dbReference type="EMBL" id="CACRXK020009590">
    <property type="protein sequence ID" value="CAB4017539.1"/>
    <property type="molecule type" value="Genomic_DNA"/>
</dbReference>
<feature type="compositionally biased region" description="Polar residues" evidence="1">
    <location>
        <begin position="363"/>
        <end position="381"/>
    </location>
</feature>
<feature type="compositionally biased region" description="Low complexity" evidence="1">
    <location>
        <begin position="162"/>
        <end position="177"/>
    </location>
</feature>
<feature type="compositionally biased region" description="Polar residues" evidence="1">
    <location>
        <begin position="318"/>
        <end position="349"/>
    </location>
</feature>
<organism evidence="2 3">
    <name type="scientific">Paramuricea clavata</name>
    <name type="common">Red gorgonian</name>
    <name type="synonym">Violescent sea-whip</name>
    <dbReference type="NCBI Taxonomy" id="317549"/>
    <lineage>
        <taxon>Eukaryota</taxon>
        <taxon>Metazoa</taxon>
        <taxon>Cnidaria</taxon>
        <taxon>Anthozoa</taxon>
        <taxon>Octocorallia</taxon>
        <taxon>Malacalcyonacea</taxon>
        <taxon>Plexauridae</taxon>
        <taxon>Paramuricea</taxon>
    </lineage>
</organism>
<feature type="region of interest" description="Disordered" evidence="1">
    <location>
        <begin position="121"/>
        <end position="385"/>
    </location>
</feature>
<feature type="region of interest" description="Disordered" evidence="1">
    <location>
        <begin position="1"/>
        <end position="107"/>
    </location>
</feature>
<feature type="compositionally biased region" description="Basic and acidic residues" evidence="1">
    <location>
        <begin position="210"/>
        <end position="223"/>
    </location>
</feature>
<feature type="non-terminal residue" evidence="2">
    <location>
        <position position="1"/>
    </location>
</feature>
<protein>
    <submittedName>
        <fullName evidence="2">Uncharacterized protein</fullName>
    </submittedName>
</protein>
<dbReference type="Proteomes" id="UP001152795">
    <property type="component" value="Unassembled WGS sequence"/>
</dbReference>
<feature type="compositionally biased region" description="Basic and acidic residues" evidence="1">
    <location>
        <begin position="81"/>
        <end position="97"/>
    </location>
</feature>
<feature type="compositionally biased region" description="Polar residues" evidence="1">
    <location>
        <begin position="280"/>
        <end position="306"/>
    </location>
</feature>
<dbReference type="AlphaFoldDB" id="A0A7D9EUX1"/>